<protein>
    <submittedName>
        <fullName evidence="1">Uncharacterized protein</fullName>
    </submittedName>
</protein>
<dbReference type="Proteomes" id="UP001066276">
    <property type="component" value="Chromosome 6"/>
</dbReference>
<proteinExistence type="predicted"/>
<accession>A0AAV7QQI6</accession>
<name>A0AAV7QQI6_PLEWA</name>
<dbReference type="AlphaFoldDB" id="A0AAV7QQI6"/>
<evidence type="ECO:0000313" key="2">
    <source>
        <dbReference type="Proteomes" id="UP001066276"/>
    </source>
</evidence>
<dbReference type="EMBL" id="JANPWB010000010">
    <property type="protein sequence ID" value="KAJ1142709.1"/>
    <property type="molecule type" value="Genomic_DNA"/>
</dbReference>
<reference evidence="1" key="1">
    <citation type="journal article" date="2022" name="bioRxiv">
        <title>Sequencing and chromosome-scale assembly of the giantPleurodeles waltlgenome.</title>
        <authorList>
            <person name="Brown T."/>
            <person name="Elewa A."/>
            <person name="Iarovenko S."/>
            <person name="Subramanian E."/>
            <person name="Araus A.J."/>
            <person name="Petzold A."/>
            <person name="Susuki M."/>
            <person name="Suzuki K.-i.T."/>
            <person name="Hayashi T."/>
            <person name="Toyoda A."/>
            <person name="Oliveira C."/>
            <person name="Osipova E."/>
            <person name="Leigh N.D."/>
            <person name="Simon A."/>
            <person name="Yun M.H."/>
        </authorList>
    </citation>
    <scope>NUCLEOTIDE SEQUENCE</scope>
    <source>
        <strain evidence="1">20211129_DDA</strain>
        <tissue evidence="1">Liver</tissue>
    </source>
</reference>
<sequence>MSTRSCSLAEKDFGAANWVRAALELRRSRRAASRVPLRGNIGRGSTGCAAAFQAGSAVQELSGSVKVAGGVRKPALEVMAGGQSFPAVRDPFFTSADQREV</sequence>
<organism evidence="1 2">
    <name type="scientific">Pleurodeles waltl</name>
    <name type="common">Iberian ribbed newt</name>
    <dbReference type="NCBI Taxonomy" id="8319"/>
    <lineage>
        <taxon>Eukaryota</taxon>
        <taxon>Metazoa</taxon>
        <taxon>Chordata</taxon>
        <taxon>Craniata</taxon>
        <taxon>Vertebrata</taxon>
        <taxon>Euteleostomi</taxon>
        <taxon>Amphibia</taxon>
        <taxon>Batrachia</taxon>
        <taxon>Caudata</taxon>
        <taxon>Salamandroidea</taxon>
        <taxon>Salamandridae</taxon>
        <taxon>Pleurodelinae</taxon>
        <taxon>Pleurodeles</taxon>
    </lineage>
</organism>
<keyword evidence="2" id="KW-1185">Reference proteome</keyword>
<comment type="caution">
    <text evidence="1">The sequence shown here is derived from an EMBL/GenBank/DDBJ whole genome shotgun (WGS) entry which is preliminary data.</text>
</comment>
<evidence type="ECO:0000313" key="1">
    <source>
        <dbReference type="EMBL" id="KAJ1142709.1"/>
    </source>
</evidence>
<gene>
    <name evidence="1" type="ORF">NDU88_009022</name>
</gene>